<evidence type="ECO:0000259" key="2">
    <source>
        <dbReference type="Pfam" id="PF00432"/>
    </source>
</evidence>
<accession>A0AB74UT34</accession>
<protein>
    <submittedName>
        <fullName evidence="3">Prenyltransferase/squalene oxidase repeat-containing protein</fullName>
    </submittedName>
</protein>
<dbReference type="GO" id="GO:0003824">
    <property type="term" value="F:catalytic activity"/>
    <property type="evidence" value="ECO:0007669"/>
    <property type="project" value="InterPro"/>
</dbReference>
<dbReference type="InterPro" id="IPR001330">
    <property type="entry name" value="Prenyltrans"/>
</dbReference>
<dbReference type="RefSeq" id="WP_235644579.1">
    <property type="nucleotide sequence ID" value="NZ_CP170721.1"/>
</dbReference>
<sequence length="298" mass="32050">MSSDSAISIDSRKNPLVSALDRVRTYLLERQSPNGGFCFYRGYYVEEPNLSDTWHAIAVLTELLGVVLPEKSSHASFIIGQPVEPQPLALYYRVRALLALEVGDPESAEVASAVMALQTHFPDIATHASLSAALQRIKCTVWLKRRFGLPMAVDDLARTLLQGEHDDGGYGTPANLLDTEAAIAVLMLCGHAASSRTGDFVNRMAVPGFGFRLTAGSLSPNLETVCAGMRSFCRLGLSVPHAQDAVAFMLSCQTGNGGFARAAGALPDITLTYLALTTLARQMAPRLLRDMVPPRSDA</sequence>
<dbReference type="EMBL" id="CP170721">
    <property type="protein sequence ID" value="XIA19893.1"/>
    <property type="molecule type" value="Genomic_DNA"/>
</dbReference>
<feature type="domain" description="Prenyltransferase alpha-alpha toroid" evidence="2">
    <location>
        <begin position="159"/>
        <end position="279"/>
    </location>
</feature>
<evidence type="ECO:0000256" key="1">
    <source>
        <dbReference type="ARBA" id="ARBA00022737"/>
    </source>
</evidence>
<proteinExistence type="predicted"/>
<keyword evidence="1" id="KW-0677">Repeat</keyword>
<dbReference type="Gene3D" id="1.50.10.20">
    <property type="match status" value="1"/>
</dbReference>
<evidence type="ECO:0000313" key="3">
    <source>
        <dbReference type="EMBL" id="XIA19893.1"/>
    </source>
</evidence>
<dbReference type="Pfam" id="PF00432">
    <property type="entry name" value="Prenyltrans"/>
    <property type="match status" value="1"/>
</dbReference>
<dbReference type="InterPro" id="IPR008930">
    <property type="entry name" value="Terpenoid_cyclase/PrenylTrfase"/>
</dbReference>
<gene>
    <name evidence="3" type="ORF">ACFYG5_07140</name>
</gene>
<organism evidence="3">
    <name type="scientific">Rhodanobacter sp. FW102-FHT14D07</name>
    <dbReference type="NCBI Taxonomy" id="3351462"/>
    <lineage>
        <taxon>Bacteria</taxon>
        <taxon>Pseudomonadati</taxon>
        <taxon>Pseudomonadota</taxon>
        <taxon>Gammaproteobacteria</taxon>
        <taxon>Lysobacterales</taxon>
        <taxon>Rhodanobacteraceae</taxon>
        <taxon>Rhodanobacter</taxon>
    </lineage>
</organism>
<dbReference type="SUPFAM" id="SSF48239">
    <property type="entry name" value="Terpenoid cyclases/Protein prenyltransferases"/>
    <property type="match status" value="2"/>
</dbReference>
<reference evidence="3" key="1">
    <citation type="submission" date="2024-10" db="EMBL/GenBank/DDBJ databases">
        <authorList>
            <person name="Lesea H.P."/>
            <person name="Kuehl J.V."/>
            <person name="Chandonia J.-M."/>
        </authorList>
    </citation>
    <scope>NUCLEOTIDE SEQUENCE</scope>
    <source>
        <strain evidence="3">FW102-FHT14D07</strain>
    </source>
</reference>
<name>A0AB74UT34_9GAMM</name>
<dbReference type="AlphaFoldDB" id="A0AB74UT34"/>